<keyword evidence="9" id="KW-0325">Glycoprotein</keyword>
<evidence type="ECO:0000256" key="1">
    <source>
        <dbReference type="ARBA" id="ARBA00002512"/>
    </source>
</evidence>
<name>A0A9P7YAE4_9HELO</name>
<comment type="caution">
    <text evidence="12">The sequence shown here is derived from an EMBL/GenBank/DDBJ whole genome shotgun (WGS) entry which is preliminary data.</text>
</comment>
<feature type="transmembrane region" description="Helical" evidence="10">
    <location>
        <begin position="343"/>
        <end position="363"/>
    </location>
</feature>
<evidence type="ECO:0000256" key="11">
    <source>
        <dbReference type="SAM" id="MobiDB-lite"/>
    </source>
</evidence>
<feature type="transmembrane region" description="Helical" evidence="10">
    <location>
        <begin position="430"/>
        <end position="451"/>
    </location>
</feature>
<reference evidence="12" key="1">
    <citation type="journal article" date="2021" name="IMA Fungus">
        <title>Genomic characterization of three marine fungi, including Emericellopsis atlantica sp. nov. with signatures of a generalist lifestyle and marine biomass degradation.</title>
        <authorList>
            <person name="Hagestad O.C."/>
            <person name="Hou L."/>
            <person name="Andersen J.H."/>
            <person name="Hansen E.H."/>
            <person name="Altermark B."/>
            <person name="Li C."/>
            <person name="Kuhnert E."/>
            <person name="Cox R.J."/>
            <person name="Crous P.W."/>
            <person name="Spatafora J.W."/>
            <person name="Lail K."/>
            <person name="Amirebrahimi M."/>
            <person name="Lipzen A."/>
            <person name="Pangilinan J."/>
            <person name="Andreopoulos W."/>
            <person name="Hayes R.D."/>
            <person name="Ng V."/>
            <person name="Grigoriev I.V."/>
            <person name="Jackson S.A."/>
            <person name="Sutton T.D.S."/>
            <person name="Dobson A.D.W."/>
            <person name="Rama T."/>
        </authorList>
    </citation>
    <scope>NUCLEOTIDE SEQUENCE</scope>
    <source>
        <strain evidence="12">TRa018bII</strain>
    </source>
</reference>
<dbReference type="Proteomes" id="UP000824998">
    <property type="component" value="Unassembled WGS sequence"/>
</dbReference>
<accession>A0A9P7YAE4</accession>
<dbReference type="GO" id="GO:0005886">
    <property type="term" value="C:plasma membrane"/>
    <property type="evidence" value="ECO:0007669"/>
    <property type="project" value="UniProtKB-SubCell"/>
</dbReference>
<feature type="transmembrane region" description="Helical" evidence="10">
    <location>
        <begin position="627"/>
        <end position="650"/>
    </location>
</feature>
<keyword evidence="7 10" id="KW-1133">Transmembrane helix</keyword>
<evidence type="ECO:0000256" key="9">
    <source>
        <dbReference type="ARBA" id="ARBA00023180"/>
    </source>
</evidence>
<evidence type="ECO:0000256" key="6">
    <source>
        <dbReference type="ARBA" id="ARBA00022971"/>
    </source>
</evidence>
<feature type="region of interest" description="Disordered" evidence="11">
    <location>
        <begin position="660"/>
        <end position="749"/>
    </location>
</feature>
<dbReference type="EMBL" id="MU251740">
    <property type="protein sequence ID" value="KAG9229691.1"/>
    <property type="molecule type" value="Genomic_DNA"/>
</dbReference>
<evidence type="ECO:0000256" key="4">
    <source>
        <dbReference type="ARBA" id="ARBA00022475"/>
    </source>
</evidence>
<keyword evidence="4 10" id="KW-1003">Cell membrane</keyword>
<feature type="transmembrane region" description="Helical" evidence="10">
    <location>
        <begin position="72"/>
        <end position="92"/>
    </location>
</feature>
<keyword evidence="6 10" id="KW-0184">Conjugation</keyword>
<sequence length="749" mass="80673">MSPLAGFRQFLASHTEMSSARNPPTQSYPAVPATLHAGNYAMHDFSDRNASPSTLPYYTPYLGLRARLSQVWINRWTILLLLIVVRLLIAIADVNRSIGSAKTEALSACTSVENVGSAMASMPHYLSQGVNALAADGITNAVEGLMKMILLTVTGVEEMILFWINMLTSTYVCLITLVIGGSLSAALDMIEKVGDFMNKTISGITGEITSTASTFQDGINKVLSGISIPDFLGGSKDPPKLNIDGSLAKLNGITIDTAKMDAELTKLNSSIPDFATVHNFTNNLIRAPFELVKKAINDSLPVYTFDKSVFPVPQKKALTFCSGNSKVSDFFDGLFKTVAKTKITFLVILILLAIAVCVPMAYWEIRRFRTMQKRANLLAESNSFDPMDVINISARPFTSTVGIKLASKFKSTKTQILVRWSFAYATSLPALFVLALGVAGLFSCLCQLIVLRVVQKEVPAIAEEVGGFADDVVLAINNASQSWAVDANNVITSTNDKVNKDVFGWVKISTTAVNKTLNGFTDEMNGALNATFGGTVLYGPVTGLINCLVGIKIAGIEKGLTWVHDNAHVTFPRFNKDVFSLGAAASLTNSTPDDSFLANPGDVTGDGITSAIAKVTSRLEDGLRIEAIISACLIALWFFILLIGVARILFAMMTHDKTRAEGGPVGYTGDNRGSLSPRSPDRNSGNFPTFGGPVSAVTTDPRTGGQPWQAVDLADEKVRPMPTGRRSVEQSLQPGHERVSSYGYLDEKR</sequence>
<organism evidence="12 13">
    <name type="scientific">Amylocarpus encephaloides</name>
    <dbReference type="NCBI Taxonomy" id="45428"/>
    <lineage>
        <taxon>Eukaryota</taxon>
        <taxon>Fungi</taxon>
        <taxon>Dikarya</taxon>
        <taxon>Ascomycota</taxon>
        <taxon>Pezizomycotina</taxon>
        <taxon>Leotiomycetes</taxon>
        <taxon>Helotiales</taxon>
        <taxon>Helotiales incertae sedis</taxon>
        <taxon>Amylocarpus</taxon>
    </lineage>
</organism>
<dbReference type="PANTHER" id="PTHR31030:SF1">
    <property type="entry name" value="PLASMA MEMBRANE FUSION PROTEIN PRM1"/>
    <property type="match status" value="1"/>
</dbReference>
<protein>
    <recommendedName>
        <fullName evidence="10">Plasma membrane fusion protein PRM1</fullName>
    </recommendedName>
</protein>
<evidence type="ECO:0000256" key="8">
    <source>
        <dbReference type="ARBA" id="ARBA00023136"/>
    </source>
</evidence>
<comment type="similarity">
    <text evidence="3 10">Belongs to the PRM1 family.</text>
</comment>
<dbReference type="AlphaFoldDB" id="A0A9P7YAE4"/>
<evidence type="ECO:0000256" key="10">
    <source>
        <dbReference type="RuleBase" id="RU366035"/>
    </source>
</evidence>
<feature type="transmembrane region" description="Helical" evidence="10">
    <location>
        <begin position="160"/>
        <end position="187"/>
    </location>
</feature>
<comment type="function">
    <text evidence="1 10">Involved in cell fusion during mating by stabilizing the plasma membrane fusion event.</text>
</comment>
<proteinExistence type="inferred from homology"/>
<evidence type="ECO:0000256" key="3">
    <source>
        <dbReference type="ARBA" id="ARBA00010780"/>
    </source>
</evidence>
<evidence type="ECO:0000313" key="12">
    <source>
        <dbReference type="EMBL" id="KAG9229691.1"/>
    </source>
</evidence>
<feature type="compositionally biased region" description="Basic and acidic residues" evidence="11">
    <location>
        <begin position="735"/>
        <end position="749"/>
    </location>
</feature>
<keyword evidence="8 10" id="KW-0472">Membrane</keyword>
<dbReference type="GO" id="GO:0032220">
    <property type="term" value="P:plasma membrane fusion involved in cytogamy"/>
    <property type="evidence" value="ECO:0007669"/>
    <property type="project" value="TreeGrafter"/>
</dbReference>
<gene>
    <name evidence="12" type="ORF">BJ875DRAFT_182470</name>
</gene>
<keyword evidence="13" id="KW-1185">Reference proteome</keyword>
<dbReference type="OrthoDB" id="5356111at2759"/>
<evidence type="ECO:0000313" key="13">
    <source>
        <dbReference type="Proteomes" id="UP000824998"/>
    </source>
</evidence>
<dbReference type="PANTHER" id="PTHR31030">
    <property type="entry name" value="PLASMA MEMBRANE FUSION PROTEIN PRM1"/>
    <property type="match status" value="1"/>
</dbReference>
<evidence type="ECO:0000256" key="2">
    <source>
        <dbReference type="ARBA" id="ARBA00004651"/>
    </source>
</evidence>
<keyword evidence="5 10" id="KW-0812">Transmembrane</keyword>
<evidence type="ECO:0000256" key="7">
    <source>
        <dbReference type="ARBA" id="ARBA00022989"/>
    </source>
</evidence>
<evidence type="ECO:0000256" key="5">
    <source>
        <dbReference type="ARBA" id="ARBA00022692"/>
    </source>
</evidence>
<dbReference type="InterPro" id="IPR026777">
    <property type="entry name" value="PRM1"/>
</dbReference>
<comment type="subcellular location">
    <subcellularLocation>
        <location evidence="2 10">Cell membrane</location>
        <topology evidence="2 10">Multi-pass membrane protein</topology>
    </subcellularLocation>
</comment>
<dbReference type="GO" id="GO:0043332">
    <property type="term" value="C:mating projection tip"/>
    <property type="evidence" value="ECO:0007669"/>
    <property type="project" value="UniProtKB-UniRule"/>
</dbReference>
<feature type="compositionally biased region" description="Polar residues" evidence="11">
    <location>
        <begin position="671"/>
        <end position="687"/>
    </location>
</feature>